<dbReference type="AlphaFoldDB" id="A0A1I8A745"/>
<dbReference type="WBParaSite" id="L893_g33265.t1">
    <property type="protein sequence ID" value="L893_g33265.t1"/>
    <property type="gene ID" value="L893_g33265"/>
</dbReference>
<dbReference type="Gene3D" id="2.40.10.10">
    <property type="entry name" value="Trypsin-like serine proteases"/>
    <property type="match status" value="1"/>
</dbReference>
<accession>A0A1I8A745</accession>
<dbReference type="SUPFAM" id="SSF50494">
    <property type="entry name" value="Trypsin-like serine proteases"/>
    <property type="match status" value="1"/>
</dbReference>
<evidence type="ECO:0000256" key="1">
    <source>
        <dbReference type="ARBA" id="ARBA00023157"/>
    </source>
</evidence>
<dbReference type="Proteomes" id="UP000095287">
    <property type="component" value="Unplaced"/>
</dbReference>
<reference evidence="5" key="1">
    <citation type="submission" date="2016-11" db="UniProtKB">
        <authorList>
            <consortium name="WormBaseParasite"/>
        </authorList>
    </citation>
    <scope>IDENTIFICATION</scope>
</reference>
<keyword evidence="4" id="KW-1185">Reference proteome</keyword>
<keyword evidence="2" id="KW-0645">Protease</keyword>
<proteinExistence type="predicted"/>
<dbReference type="PROSITE" id="PS50240">
    <property type="entry name" value="TRYPSIN_DOM"/>
    <property type="match status" value="1"/>
</dbReference>
<dbReference type="SMART" id="SM00020">
    <property type="entry name" value="Tryp_SPc"/>
    <property type="match status" value="1"/>
</dbReference>
<dbReference type="FunFam" id="2.40.10.10:FF:000068">
    <property type="entry name" value="transmembrane protease serine 2"/>
    <property type="match status" value="1"/>
</dbReference>
<dbReference type="GO" id="GO:0006508">
    <property type="term" value="P:proteolysis"/>
    <property type="evidence" value="ECO:0007669"/>
    <property type="project" value="UniProtKB-KW"/>
</dbReference>
<dbReference type="PANTHER" id="PTHR24252">
    <property type="entry name" value="ACROSIN-RELATED"/>
    <property type="match status" value="1"/>
</dbReference>
<keyword evidence="2" id="KW-0378">Hydrolase</keyword>
<dbReference type="GO" id="GO:0004252">
    <property type="term" value="F:serine-type endopeptidase activity"/>
    <property type="evidence" value="ECO:0007669"/>
    <property type="project" value="InterPro"/>
</dbReference>
<keyword evidence="2" id="KW-0720">Serine protease</keyword>
<dbReference type="InterPro" id="IPR009003">
    <property type="entry name" value="Peptidase_S1_PA"/>
</dbReference>
<name>A0A1I8A745_9BILA</name>
<protein>
    <submittedName>
        <fullName evidence="5">Peptidase S1 domain-containing protein</fullName>
    </submittedName>
</protein>
<dbReference type="InterPro" id="IPR043504">
    <property type="entry name" value="Peptidase_S1_PA_chymotrypsin"/>
</dbReference>
<evidence type="ECO:0000313" key="5">
    <source>
        <dbReference type="WBParaSite" id="L893_g33265.t1"/>
    </source>
</evidence>
<evidence type="ECO:0000313" key="4">
    <source>
        <dbReference type="Proteomes" id="UP000095287"/>
    </source>
</evidence>
<keyword evidence="1" id="KW-1015">Disulfide bond</keyword>
<dbReference type="PROSITE" id="PS00135">
    <property type="entry name" value="TRYPSIN_SER"/>
    <property type="match status" value="1"/>
</dbReference>
<dbReference type="InterPro" id="IPR018114">
    <property type="entry name" value="TRYPSIN_HIS"/>
</dbReference>
<dbReference type="PROSITE" id="PS00134">
    <property type="entry name" value="TRYPSIN_HIS"/>
    <property type="match status" value="1"/>
</dbReference>
<dbReference type="InterPro" id="IPR033116">
    <property type="entry name" value="TRYPSIN_SER"/>
</dbReference>
<evidence type="ECO:0000259" key="3">
    <source>
        <dbReference type="PROSITE" id="PS50240"/>
    </source>
</evidence>
<dbReference type="InterPro" id="IPR001254">
    <property type="entry name" value="Trypsin_dom"/>
</dbReference>
<dbReference type="Pfam" id="PF00089">
    <property type="entry name" value="Trypsin"/>
    <property type="match status" value="1"/>
</dbReference>
<evidence type="ECO:0000256" key="2">
    <source>
        <dbReference type="RuleBase" id="RU363034"/>
    </source>
</evidence>
<dbReference type="CDD" id="cd00190">
    <property type="entry name" value="Tryp_SPc"/>
    <property type="match status" value="1"/>
</dbReference>
<dbReference type="PRINTS" id="PR00722">
    <property type="entry name" value="CHYMOTRYPSIN"/>
</dbReference>
<dbReference type="InterPro" id="IPR001314">
    <property type="entry name" value="Peptidase_S1A"/>
</dbReference>
<sequence length="351" mass="39202">MISRGSSGASVMHLNDSKDSLQVIRQKLKQFCSISPVLITAYKGFCFGTGWSLATPDKRSIMNQLWIYINWMKSISPSVHQKMVLLFPFLLWAALVHSAPLEGNDIIGGSKADNGAWPWQAFLSLYDHKTGRSTMCGGSLISKRHVVTAAHCTFGIRAQDVEVMLGSVKRFDSEFKNPTVIYPRVKRVWVHPEYTGQDPSFRNDISIIEFEKDITLNGNVKPIRVRRNDTALRENSPSSGGSPDLMQTRVPFIGDAYCKYRWLRLSNNRIVVDDTQVCAGSYRRGTAPGDSGGPLVVKGDDEEWYLVALTSFGENTEEGLDDQFTYPGVYLRLSQYCSSVSKETGYLAICV</sequence>
<dbReference type="PANTHER" id="PTHR24252:SF7">
    <property type="entry name" value="HYALIN"/>
    <property type="match status" value="1"/>
</dbReference>
<organism evidence="4 5">
    <name type="scientific">Steinernema glaseri</name>
    <dbReference type="NCBI Taxonomy" id="37863"/>
    <lineage>
        <taxon>Eukaryota</taxon>
        <taxon>Metazoa</taxon>
        <taxon>Ecdysozoa</taxon>
        <taxon>Nematoda</taxon>
        <taxon>Chromadorea</taxon>
        <taxon>Rhabditida</taxon>
        <taxon>Tylenchina</taxon>
        <taxon>Panagrolaimomorpha</taxon>
        <taxon>Strongyloidoidea</taxon>
        <taxon>Steinernematidae</taxon>
        <taxon>Steinernema</taxon>
    </lineage>
</organism>
<feature type="domain" description="Peptidase S1" evidence="3">
    <location>
        <begin position="106"/>
        <end position="345"/>
    </location>
</feature>